<evidence type="ECO:0000256" key="7">
    <source>
        <dbReference type="ARBA" id="ARBA00022723"/>
    </source>
</evidence>
<dbReference type="Proteomes" id="UP000813444">
    <property type="component" value="Unassembled WGS sequence"/>
</dbReference>
<dbReference type="PROSITE" id="PS00086">
    <property type="entry name" value="CYTOCHROME_P450"/>
    <property type="match status" value="1"/>
</dbReference>
<keyword evidence="11 14" id="KW-0503">Monooxygenase</keyword>
<evidence type="ECO:0000313" key="16">
    <source>
        <dbReference type="Proteomes" id="UP000813444"/>
    </source>
</evidence>
<evidence type="ECO:0000256" key="12">
    <source>
        <dbReference type="ARBA" id="ARBA00023136"/>
    </source>
</evidence>
<evidence type="ECO:0000256" key="14">
    <source>
        <dbReference type="RuleBase" id="RU000461"/>
    </source>
</evidence>
<dbReference type="OrthoDB" id="1470350at2759"/>
<evidence type="ECO:0000256" key="13">
    <source>
        <dbReference type="PIRSR" id="PIRSR602402-1"/>
    </source>
</evidence>
<dbReference type="InterPro" id="IPR036396">
    <property type="entry name" value="Cyt_P450_sf"/>
</dbReference>
<dbReference type="PANTHER" id="PTHR24287">
    <property type="entry name" value="P450, PUTATIVE (EUROFUNG)-RELATED"/>
    <property type="match status" value="1"/>
</dbReference>
<dbReference type="PRINTS" id="PR01239">
    <property type="entry name" value="EP450IICYP52"/>
</dbReference>
<comment type="cofactor">
    <cofactor evidence="1 13">
        <name>heme</name>
        <dbReference type="ChEBI" id="CHEBI:30413"/>
    </cofactor>
</comment>
<evidence type="ECO:0000256" key="5">
    <source>
        <dbReference type="ARBA" id="ARBA00022617"/>
    </source>
</evidence>
<keyword evidence="10 13" id="KW-0408">Iron</keyword>
<dbReference type="InterPro" id="IPR002974">
    <property type="entry name" value="Cyt_P450_E_CYP52_ascomycetes"/>
</dbReference>
<protein>
    <submittedName>
        <fullName evidence="15">Cytochrome P450</fullName>
    </submittedName>
</protein>
<dbReference type="CDD" id="cd11063">
    <property type="entry name" value="CYP52"/>
    <property type="match status" value="1"/>
</dbReference>
<keyword evidence="5 13" id="KW-0349">Heme</keyword>
<evidence type="ECO:0000256" key="1">
    <source>
        <dbReference type="ARBA" id="ARBA00001971"/>
    </source>
</evidence>
<sequence length="473" mass="53998">MRIHNCQPAPSYPHSDPLLGIDWTMTLMRKAQANETLQWFHGLYTEVGNTHWNNNLGTWNLTTNEPENVKAILATQFESWPIASLRLRFGLLALGPHAIFSTNGHEWQEARAMIRPSFVRNQIADFECIEKHMCNFLARLPSDGSKIDLQDLLYDFTMDTSTDFMFGYSTNTLVKPSPEALEFIESFTYSLFTAANRGRAGWVAFWLPNKKLNDAVWKCKRFIDHYMEEALAEGKPKASYVFMNQMVESGASHEYIRDQLLAMILGGRDTTASTLSALFWTLARRPDVVEKLRAEITKELGDEAPTWETLKNMSYLNMVLKEALRLWPPVASNFRCANKDVVLPKGGGPDGQSPVFVPKGSGCRWVTWSMHRRKDLYEEDAEEFRPERWETLRTSWEYVPFSGGPRICIGQQFAWTMMSYLVARVFQTFRAIEARDDREMAIKLGVTTSLPNGCWVSLASVTTEATPCHVVQT</sequence>
<dbReference type="InterPro" id="IPR002402">
    <property type="entry name" value="Cyt_P450_E_grp-II"/>
</dbReference>
<evidence type="ECO:0000256" key="9">
    <source>
        <dbReference type="ARBA" id="ARBA00023002"/>
    </source>
</evidence>
<evidence type="ECO:0000256" key="11">
    <source>
        <dbReference type="ARBA" id="ARBA00023033"/>
    </source>
</evidence>
<keyword evidence="8" id="KW-1133">Transmembrane helix</keyword>
<keyword evidence="12" id="KW-0472">Membrane</keyword>
<comment type="similarity">
    <text evidence="4 14">Belongs to the cytochrome P450 family.</text>
</comment>
<keyword evidence="9 14" id="KW-0560">Oxidoreductase</keyword>
<proteinExistence type="inferred from homology"/>
<dbReference type="PANTHER" id="PTHR24287:SF17">
    <property type="entry name" value="P450, PUTATIVE (EUROFUNG)-RELATED"/>
    <property type="match status" value="1"/>
</dbReference>
<dbReference type="AlphaFoldDB" id="A0A8K0STA7"/>
<comment type="pathway">
    <text evidence="3">Mycotoxin biosynthesis.</text>
</comment>
<evidence type="ECO:0000256" key="3">
    <source>
        <dbReference type="ARBA" id="ARBA00004685"/>
    </source>
</evidence>
<gene>
    <name evidence="15" type="ORF">B0I35DRAFT_451574</name>
</gene>
<dbReference type="GO" id="GO:0005506">
    <property type="term" value="F:iron ion binding"/>
    <property type="evidence" value="ECO:0007669"/>
    <property type="project" value="InterPro"/>
</dbReference>
<name>A0A8K0STA7_9HYPO</name>
<evidence type="ECO:0000256" key="6">
    <source>
        <dbReference type="ARBA" id="ARBA00022692"/>
    </source>
</evidence>
<evidence type="ECO:0000256" key="10">
    <source>
        <dbReference type="ARBA" id="ARBA00023004"/>
    </source>
</evidence>
<dbReference type="GO" id="GO:0016712">
    <property type="term" value="F:oxidoreductase activity, acting on paired donors, with incorporation or reduction of molecular oxygen, reduced flavin or flavoprotein as one donor, and incorporation of one atom of oxygen"/>
    <property type="evidence" value="ECO:0007669"/>
    <property type="project" value="InterPro"/>
</dbReference>
<dbReference type="InterPro" id="IPR047146">
    <property type="entry name" value="Cyt_P450_E_CYP52_fungi"/>
</dbReference>
<comment type="caution">
    <text evidence="15">The sequence shown here is derived from an EMBL/GenBank/DDBJ whole genome shotgun (WGS) entry which is preliminary data.</text>
</comment>
<dbReference type="Pfam" id="PF00067">
    <property type="entry name" value="p450"/>
    <property type="match status" value="1"/>
</dbReference>
<feature type="binding site" description="axial binding residue" evidence="13">
    <location>
        <position position="408"/>
    </location>
    <ligand>
        <name>heme</name>
        <dbReference type="ChEBI" id="CHEBI:30413"/>
    </ligand>
    <ligandPart>
        <name>Fe</name>
        <dbReference type="ChEBI" id="CHEBI:18248"/>
    </ligandPart>
</feature>
<organism evidence="15 16">
    <name type="scientific">Stachybotrys elegans</name>
    <dbReference type="NCBI Taxonomy" id="80388"/>
    <lineage>
        <taxon>Eukaryota</taxon>
        <taxon>Fungi</taxon>
        <taxon>Dikarya</taxon>
        <taxon>Ascomycota</taxon>
        <taxon>Pezizomycotina</taxon>
        <taxon>Sordariomycetes</taxon>
        <taxon>Hypocreomycetidae</taxon>
        <taxon>Hypocreales</taxon>
        <taxon>Stachybotryaceae</taxon>
        <taxon>Stachybotrys</taxon>
    </lineage>
</organism>
<dbReference type="PRINTS" id="PR00385">
    <property type="entry name" value="P450"/>
</dbReference>
<keyword evidence="7 13" id="KW-0479">Metal-binding</keyword>
<keyword evidence="16" id="KW-1185">Reference proteome</keyword>
<reference evidence="15" key="1">
    <citation type="journal article" date="2021" name="Nat. Commun.">
        <title>Genetic determinants of endophytism in the Arabidopsis root mycobiome.</title>
        <authorList>
            <person name="Mesny F."/>
            <person name="Miyauchi S."/>
            <person name="Thiergart T."/>
            <person name="Pickel B."/>
            <person name="Atanasova L."/>
            <person name="Karlsson M."/>
            <person name="Huettel B."/>
            <person name="Barry K.W."/>
            <person name="Haridas S."/>
            <person name="Chen C."/>
            <person name="Bauer D."/>
            <person name="Andreopoulos W."/>
            <person name="Pangilinan J."/>
            <person name="LaButti K."/>
            <person name="Riley R."/>
            <person name="Lipzen A."/>
            <person name="Clum A."/>
            <person name="Drula E."/>
            <person name="Henrissat B."/>
            <person name="Kohler A."/>
            <person name="Grigoriev I.V."/>
            <person name="Martin F.M."/>
            <person name="Hacquard S."/>
        </authorList>
    </citation>
    <scope>NUCLEOTIDE SEQUENCE</scope>
    <source>
        <strain evidence="15">MPI-CAGE-CH-0235</strain>
    </source>
</reference>
<evidence type="ECO:0000256" key="2">
    <source>
        <dbReference type="ARBA" id="ARBA00004167"/>
    </source>
</evidence>
<dbReference type="Gene3D" id="1.10.630.10">
    <property type="entry name" value="Cytochrome P450"/>
    <property type="match status" value="1"/>
</dbReference>
<evidence type="ECO:0000256" key="8">
    <source>
        <dbReference type="ARBA" id="ARBA00022989"/>
    </source>
</evidence>
<dbReference type="GO" id="GO:0016020">
    <property type="term" value="C:membrane"/>
    <property type="evidence" value="ECO:0007669"/>
    <property type="project" value="UniProtKB-SubCell"/>
</dbReference>
<dbReference type="InterPro" id="IPR017972">
    <property type="entry name" value="Cyt_P450_CS"/>
</dbReference>
<keyword evidence="6" id="KW-0812">Transmembrane</keyword>
<evidence type="ECO:0000313" key="15">
    <source>
        <dbReference type="EMBL" id="KAH7316614.1"/>
    </source>
</evidence>
<dbReference type="GO" id="GO:0020037">
    <property type="term" value="F:heme binding"/>
    <property type="evidence" value="ECO:0007669"/>
    <property type="project" value="InterPro"/>
</dbReference>
<evidence type="ECO:0000256" key="4">
    <source>
        <dbReference type="ARBA" id="ARBA00010617"/>
    </source>
</evidence>
<dbReference type="SUPFAM" id="SSF48264">
    <property type="entry name" value="Cytochrome P450"/>
    <property type="match status" value="1"/>
</dbReference>
<accession>A0A8K0STA7</accession>
<dbReference type="PRINTS" id="PR00464">
    <property type="entry name" value="EP450II"/>
</dbReference>
<dbReference type="EMBL" id="JAGPNK010000008">
    <property type="protein sequence ID" value="KAH7316614.1"/>
    <property type="molecule type" value="Genomic_DNA"/>
</dbReference>
<dbReference type="InterPro" id="IPR001128">
    <property type="entry name" value="Cyt_P450"/>
</dbReference>
<comment type="subcellular location">
    <subcellularLocation>
        <location evidence="2">Membrane</location>
        <topology evidence="2">Single-pass membrane protein</topology>
    </subcellularLocation>
</comment>